<dbReference type="InterPro" id="IPR056924">
    <property type="entry name" value="SH3_Tf2-1"/>
</dbReference>
<feature type="compositionally biased region" description="Basic residues" evidence="2">
    <location>
        <begin position="151"/>
        <end position="171"/>
    </location>
</feature>
<evidence type="ECO:0000259" key="3">
    <source>
        <dbReference type="PROSITE" id="PS50013"/>
    </source>
</evidence>
<dbReference type="InterPro" id="IPR023780">
    <property type="entry name" value="Chromo_domain"/>
</dbReference>
<dbReference type="OrthoDB" id="4365070at2759"/>
<gene>
    <name evidence="4" type="ORF">N7515_003960</name>
</gene>
<dbReference type="Pfam" id="PF00385">
    <property type="entry name" value="Chromo"/>
    <property type="match status" value="1"/>
</dbReference>
<dbReference type="SUPFAM" id="SSF54160">
    <property type="entry name" value="Chromo domain-like"/>
    <property type="match status" value="1"/>
</dbReference>
<sequence length="171" mass="20349">MAKYHNAKRKPMQFNWNQLVALSTRNLRIKTSRKLSPRWIGPFKVLKPIGSQAYQLALPEKYSRLHNVFHVSLLEPWHESHKRDGDNSLPLPDLEDEEDYEVEEVKDEHKFDGQTHFLVKWQGWPSEYNEWVPDYNMESAKDAIADYRQKAKEKKKKKKKTSTRRGNKKKS</sequence>
<feature type="region of interest" description="Disordered" evidence="2">
    <location>
        <begin position="146"/>
        <end position="171"/>
    </location>
</feature>
<dbReference type="RefSeq" id="XP_056523761.1">
    <property type="nucleotide sequence ID" value="XM_056664704.1"/>
</dbReference>
<name>A0A9W9H5L9_9EURO</name>
<dbReference type="InterPro" id="IPR000953">
    <property type="entry name" value="Chromo/chromo_shadow_dom"/>
</dbReference>
<comment type="subunit">
    <text evidence="1">Component of the NuA4 histone acetyltransferase complex.</text>
</comment>
<dbReference type="PROSITE" id="PS50013">
    <property type="entry name" value="CHROMO_2"/>
    <property type="match status" value="1"/>
</dbReference>
<dbReference type="AlphaFoldDB" id="A0A9W9H5L9"/>
<keyword evidence="5" id="KW-1185">Reference proteome</keyword>
<dbReference type="GO" id="GO:0006338">
    <property type="term" value="P:chromatin remodeling"/>
    <property type="evidence" value="ECO:0007669"/>
    <property type="project" value="UniProtKB-ARBA"/>
</dbReference>
<evidence type="ECO:0000313" key="5">
    <source>
        <dbReference type="Proteomes" id="UP001149079"/>
    </source>
</evidence>
<evidence type="ECO:0000313" key="4">
    <source>
        <dbReference type="EMBL" id="KAJ5139112.1"/>
    </source>
</evidence>
<dbReference type="InterPro" id="IPR016197">
    <property type="entry name" value="Chromo-like_dom_sf"/>
</dbReference>
<comment type="caution">
    <text evidence="4">The sequence shown here is derived from an EMBL/GenBank/DDBJ whole genome shotgun (WGS) entry which is preliminary data.</text>
</comment>
<reference evidence="4" key="2">
    <citation type="journal article" date="2023" name="IMA Fungus">
        <title>Comparative genomic study of the Penicillium genus elucidates a diverse pangenome and 15 lateral gene transfer events.</title>
        <authorList>
            <person name="Petersen C."/>
            <person name="Sorensen T."/>
            <person name="Nielsen M.R."/>
            <person name="Sondergaard T.E."/>
            <person name="Sorensen J.L."/>
            <person name="Fitzpatrick D.A."/>
            <person name="Frisvad J.C."/>
            <person name="Nielsen K.L."/>
        </authorList>
    </citation>
    <scope>NUCLEOTIDE SEQUENCE</scope>
    <source>
        <strain evidence="4">IBT 22155</strain>
    </source>
</reference>
<dbReference type="GeneID" id="81403874"/>
<dbReference type="Pfam" id="PF24626">
    <property type="entry name" value="SH3_Tf2-1"/>
    <property type="match status" value="1"/>
</dbReference>
<accession>A0A9W9H5L9</accession>
<reference evidence="4" key="1">
    <citation type="submission" date="2022-11" db="EMBL/GenBank/DDBJ databases">
        <authorList>
            <person name="Petersen C."/>
        </authorList>
    </citation>
    <scope>NUCLEOTIDE SEQUENCE</scope>
    <source>
        <strain evidence="4">IBT 22155</strain>
    </source>
</reference>
<dbReference type="PANTHER" id="PTHR46148">
    <property type="entry name" value="CHROMO DOMAIN-CONTAINING PROTEIN"/>
    <property type="match status" value="1"/>
</dbReference>
<dbReference type="SMART" id="SM00298">
    <property type="entry name" value="CHROMO"/>
    <property type="match status" value="1"/>
</dbReference>
<evidence type="ECO:0000256" key="1">
    <source>
        <dbReference type="ARBA" id="ARBA00011353"/>
    </source>
</evidence>
<dbReference type="EMBL" id="JAPQKL010000003">
    <property type="protein sequence ID" value="KAJ5139112.1"/>
    <property type="molecule type" value="Genomic_DNA"/>
</dbReference>
<organism evidence="4 5">
    <name type="scientific">Penicillium bovifimosum</name>
    <dbReference type="NCBI Taxonomy" id="126998"/>
    <lineage>
        <taxon>Eukaryota</taxon>
        <taxon>Fungi</taxon>
        <taxon>Dikarya</taxon>
        <taxon>Ascomycota</taxon>
        <taxon>Pezizomycotina</taxon>
        <taxon>Eurotiomycetes</taxon>
        <taxon>Eurotiomycetidae</taxon>
        <taxon>Eurotiales</taxon>
        <taxon>Aspergillaceae</taxon>
        <taxon>Penicillium</taxon>
    </lineage>
</organism>
<evidence type="ECO:0000256" key="2">
    <source>
        <dbReference type="SAM" id="MobiDB-lite"/>
    </source>
</evidence>
<proteinExistence type="predicted"/>
<protein>
    <recommendedName>
        <fullName evidence="3">Chromo domain-containing protein</fullName>
    </recommendedName>
</protein>
<dbReference type="PANTHER" id="PTHR46148:SF52">
    <property type="entry name" value="OS04G0603800 PROTEIN"/>
    <property type="match status" value="1"/>
</dbReference>
<dbReference type="Gene3D" id="2.40.50.40">
    <property type="match status" value="1"/>
</dbReference>
<dbReference type="Proteomes" id="UP001149079">
    <property type="component" value="Unassembled WGS sequence"/>
</dbReference>
<feature type="domain" description="Chromo" evidence="3">
    <location>
        <begin position="100"/>
        <end position="159"/>
    </location>
</feature>